<dbReference type="AlphaFoldDB" id="A0A8C5BP23"/>
<protein>
    <recommendedName>
        <fullName evidence="5">MYND-type domain-containing protein</fullName>
    </recommendedName>
</protein>
<keyword evidence="3" id="KW-0862">Zinc</keyword>
<proteinExistence type="predicted"/>
<evidence type="ECO:0000256" key="3">
    <source>
        <dbReference type="ARBA" id="ARBA00022833"/>
    </source>
</evidence>
<dbReference type="Proteomes" id="UP000694546">
    <property type="component" value="Chromosome 18"/>
</dbReference>
<keyword evidence="7" id="KW-1185">Reference proteome</keyword>
<evidence type="ECO:0000256" key="1">
    <source>
        <dbReference type="ARBA" id="ARBA00022723"/>
    </source>
</evidence>
<evidence type="ECO:0000313" key="7">
    <source>
        <dbReference type="Proteomes" id="UP000694546"/>
    </source>
</evidence>
<dbReference type="GO" id="GO:0008270">
    <property type="term" value="F:zinc ion binding"/>
    <property type="evidence" value="ECO:0007669"/>
    <property type="project" value="UniProtKB-KW"/>
</dbReference>
<dbReference type="PANTHER" id="PTHR46920">
    <property type="match status" value="1"/>
</dbReference>
<evidence type="ECO:0000313" key="6">
    <source>
        <dbReference type="Ensembl" id="ENSGMOP00000049082.1"/>
    </source>
</evidence>
<evidence type="ECO:0000256" key="2">
    <source>
        <dbReference type="ARBA" id="ARBA00022771"/>
    </source>
</evidence>
<dbReference type="InterPro" id="IPR002893">
    <property type="entry name" value="Znf_MYND"/>
</dbReference>
<feature type="domain" description="MYND-type" evidence="5">
    <location>
        <begin position="70"/>
        <end position="114"/>
    </location>
</feature>
<evidence type="ECO:0000256" key="4">
    <source>
        <dbReference type="PROSITE-ProRule" id="PRU00134"/>
    </source>
</evidence>
<evidence type="ECO:0000259" key="5">
    <source>
        <dbReference type="PROSITE" id="PS50865"/>
    </source>
</evidence>
<dbReference type="SUPFAM" id="SSF144232">
    <property type="entry name" value="HIT/MYND zinc finger-like"/>
    <property type="match status" value="1"/>
</dbReference>
<dbReference type="PROSITE" id="PS50865">
    <property type="entry name" value="ZF_MYND_2"/>
    <property type="match status" value="1"/>
</dbReference>
<dbReference type="InterPro" id="IPR052839">
    <property type="entry name" value="Mito_gene_expr_regulator"/>
</dbReference>
<organism evidence="6 7">
    <name type="scientific">Gadus morhua</name>
    <name type="common">Atlantic cod</name>
    <dbReference type="NCBI Taxonomy" id="8049"/>
    <lineage>
        <taxon>Eukaryota</taxon>
        <taxon>Metazoa</taxon>
        <taxon>Chordata</taxon>
        <taxon>Craniata</taxon>
        <taxon>Vertebrata</taxon>
        <taxon>Euteleostomi</taxon>
        <taxon>Actinopterygii</taxon>
        <taxon>Neopterygii</taxon>
        <taxon>Teleostei</taxon>
        <taxon>Neoteleostei</taxon>
        <taxon>Acanthomorphata</taxon>
        <taxon>Zeiogadaria</taxon>
        <taxon>Gadariae</taxon>
        <taxon>Gadiformes</taxon>
        <taxon>Gadoidei</taxon>
        <taxon>Gadidae</taxon>
        <taxon>Gadus</taxon>
    </lineage>
</organism>
<dbReference type="GeneTree" id="ENSGT00940000153820"/>
<reference evidence="6" key="1">
    <citation type="submission" date="2025-08" db="UniProtKB">
        <authorList>
            <consortium name="Ensembl"/>
        </authorList>
    </citation>
    <scope>IDENTIFICATION</scope>
</reference>
<sequence>MSDLSRRTVTGGIAPWPLCHLFNFTCCKSSRVWILILLRAVLDIKAAMAALASRSQKEMFEKLEESYRVCASCEKRSNQLSASQSLKRCVRCLAANYCCKECQKADWPKHKKACPQLHLVAIDRLVEWLVFKGSSPSGGSAASSFPGP</sequence>
<dbReference type="Ensembl" id="ENSGMOT00000039391.1">
    <property type="protein sequence ID" value="ENSGMOP00000049082.1"/>
    <property type="gene ID" value="ENSGMOG00000032583.1"/>
</dbReference>
<name>A0A8C5BP23_GADMO</name>
<accession>A0A8C5BP23</accession>
<dbReference type="Pfam" id="PF01753">
    <property type="entry name" value="zf-MYND"/>
    <property type="match status" value="1"/>
</dbReference>
<dbReference type="Gene3D" id="6.10.140.2220">
    <property type="match status" value="1"/>
</dbReference>
<dbReference type="PANTHER" id="PTHR46920:SF2">
    <property type="entry name" value="MSS51 MITOCHONDRIAL TRANSLATIONAL ACTIVATOR"/>
    <property type="match status" value="1"/>
</dbReference>
<keyword evidence="1" id="KW-0479">Metal-binding</keyword>
<reference evidence="6" key="2">
    <citation type="submission" date="2025-09" db="UniProtKB">
        <authorList>
            <consortium name="Ensembl"/>
        </authorList>
    </citation>
    <scope>IDENTIFICATION</scope>
</reference>
<dbReference type="PROSITE" id="PS01360">
    <property type="entry name" value="ZF_MYND_1"/>
    <property type="match status" value="1"/>
</dbReference>
<keyword evidence="2 4" id="KW-0863">Zinc-finger</keyword>